<reference evidence="7" key="1">
    <citation type="submission" date="2018-06" db="EMBL/GenBank/DDBJ databases">
        <authorList>
            <person name="Zhirakovskaya E."/>
        </authorList>
    </citation>
    <scope>NUCLEOTIDE SEQUENCE</scope>
</reference>
<keyword evidence="2 5" id="KW-0812">Transmembrane</keyword>
<evidence type="ECO:0000259" key="6">
    <source>
        <dbReference type="Pfam" id="PF04893"/>
    </source>
</evidence>
<dbReference type="AlphaFoldDB" id="A0A3B1C4G3"/>
<feature type="transmembrane region" description="Helical" evidence="5">
    <location>
        <begin position="209"/>
        <end position="231"/>
    </location>
</feature>
<evidence type="ECO:0000256" key="3">
    <source>
        <dbReference type="ARBA" id="ARBA00022989"/>
    </source>
</evidence>
<keyword evidence="3 5" id="KW-1133">Transmembrane helix</keyword>
<evidence type="ECO:0000256" key="5">
    <source>
        <dbReference type="SAM" id="Phobius"/>
    </source>
</evidence>
<name>A0A3B1C4G3_9ZZZZ</name>
<feature type="transmembrane region" description="Helical" evidence="5">
    <location>
        <begin position="137"/>
        <end position="160"/>
    </location>
</feature>
<feature type="domain" description="Yip1" evidence="6">
    <location>
        <begin position="42"/>
        <end position="225"/>
    </location>
</feature>
<proteinExistence type="predicted"/>
<dbReference type="GO" id="GO:0016020">
    <property type="term" value="C:membrane"/>
    <property type="evidence" value="ECO:0007669"/>
    <property type="project" value="UniProtKB-SubCell"/>
</dbReference>
<dbReference type="Pfam" id="PF04893">
    <property type="entry name" value="Yip1"/>
    <property type="match status" value="1"/>
</dbReference>
<evidence type="ECO:0000256" key="2">
    <source>
        <dbReference type="ARBA" id="ARBA00022692"/>
    </source>
</evidence>
<feature type="transmembrane region" description="Helical" evidence="5">
    <location>
        <begin position="94"/>
        <end position="117"/>
    </location>
</feature>
<comment type="subcellular location">
    <subcellularLocation>
        <location evidence="1">Membrane</location>
        <topology evidence="1">Multi-pass membrane protein</topology>
    </subcellularLocation>
</comment>
<evidence type="ECO:0000313" key="7">
    <source>
        <dbReference type="EMBL" id="VAX22982.1"/>
    </source>
</evidence>
<feature type="transmembrane region" description="Helical" evidence="5">
    <location>
        <begin position="63"/>
        <end position="82"/>
    </location>
</feature>
<feature type="transmembrane region" description="Helical" evidence="5">
    <location>
        <begin position="180"/>
        <end position="202"/>
    </location>
</feature>
<gene>
    <name evidence="7" type="ORF">MNBD_IGNAVI01-719</name>
</gene>
<protein>
    <recommendedName>
        <fullName evidence="6">Yip1 domain-containing protein</fullName>
    </recommendedName>
</protein>
<organism evidence="7">
    <name type="scientific">hydrothermal vent metagenome</name>
    <dbReference type="NCBI Taxonomy" id="652676"/>
    <lineage>
        <taxon>unclassified sequences</taxon>
        <taxon>metagenomes</taxon>
        <taxon>ecological metagenomes</taxon>
    </lineage>
</organism>
<evidence type="ECO:0000256" key="1">
    <source>
        <dbReference type="ARBA" id="ARBA00004141"/>
    </source>
</evidence>
<accession>A0A3B1C4G3</accession>
<dbReference type="InterPro" id="IPR006977">
    <property type="entry name" value="Yip1_dom"/>
</dbReference>
<sequence length="232" mass="26762">MKNTITCQNCKSENDFYRLNCISCGALLRNRVVNLDLWSTLWQVIETPTQAFKNIVFAENKNYTFFIAILFSIKLTFNSFFVKSNLGKGIDFQNYLGMDLLIGIVTFIVVFLLAAIVQKLTLKRFGVHTRFKDNFAVFIYASVPILISFIIFFPVEYALFGKYWLFFNPSPYMIKPTAAYVFTWMEVLMVVWMYILFILAGFVQSRSKVFAFASATSLILILAAISIFIPYL</sequence>
<evidence type="ECO:0000256" key="4">
    <source>
        <dbReference type="ARBA" id="ARBA00023136"/>
    </source>
</evidence>
<keyword evidence="4 5" id="KW-0472">Membrane</keyword>
<dbReference type="EMBL" id="UOGD01000238">
    <property type="protein sequence ID" value="VAX22982.1"/>
    <property type="molecule type" value="Genomic_DNA"/>
</dbReference>